<evidence type="ECO:0000256" key="1">
    <source>
        <dbReference type="ARBA" id="ARBA00004123"/>
    </source>
</evidence>
<dbReference type="Gene3D" id="3.40.220.10">
    <property type="entry name" value="Leucine Aminopeptidase, subunit E, domain 1"/>
    <property type="match status" value="1"/>
</dbReference>
<dbReference type="GO" id="GO:1990404">
    <property type="term" value="F:NAD+-protein mono-ADP-ribosyltransferase activity"/>
    <property type="evidence" value="ECO:0007669"/>
    <property type="project" value="TreeGrafter"/>
</dbReference>
<proteinExistence type="inferred from homology"/>
<keyword evidence="10" id="KW-1185">Reference proteome</keyword>
<dbReference type="InterPro" id="IPR043472">
    <property type="entry name" value="Macro_dom-like"/>
</dbReference>
<evidence type="ECO:0000259" key="9">
    <source>
        <dbReference type="PROSITE" id="PS51059"/>
    </source>
</evidence>
<keyword evidence="2 7" id="KW-0328">Glycosyltransferase</keyword>
<dbReference type="GO" id="GO:0003714">
    <property type="term" value="F:transcription corepressor activity"/>
    <property type="evidence" value="ECO:0007669"/>
    <property type="project" value="TreeGrafter"/>
</dbReference>
<dbReference type="GO" id="GO:0010629">
    <property type="term" value="P:negative regulation of gene expression"/>
    <property type="evidence" value="ECO:0007669"/>
    <property type="project" value="TreeGrafter"/>
</dbReference>
<dbReference type="EC" id="2.4.2.-" evidence="7"/>
<feature type="compositionally biased region" description="Low complexity" evidence="8">
    <location>
        <begin position="293"/>
        <end position="308"/>
    </location>
</feature>
<dbReference type="GO" id="GO:0070212">
    <property type="term" value="P:protein poly-ADP-ribosylation"/>
    <property type="evidence" value="ECO:0007669"/>
    <property type="project" value="TreeGrafter"/>
</dbReference>
<evidence type="ECO:0000256" key="5">
    <source>
        <dbReference type="ARBA" id="ARBA00023242"/>
    </source>
</evidence>
<comment type="similarity">
    <text evidence="6">Belongs to the ARTD/PARP family.</text>
</comment>
<feature type="region of interest" description="Disordered" evidence="8">
    <location>
        <begin position="156"/>
        <end position="309"/>
    </location>
</feature>
<dbReference type="SUPFAM" id="SSF56399">
    <property type="entry name" value="ADP-ribosylation"/>
    <property type="match status" value="1"/>
</dbReference>
<keyword evidence="3 7" id="KW-0808">Transferase</keyword>
<evidence type="ECO:0000256" key="6">
    <source>
        <dbReference type="ARBA" id="ARBA00024347"/>
    </source>
</evidence>
<comment type="subcellular location">
    <subcellularLocation>
        <location evidence="1">Nucleus</location>
    </subcellularLocation>
</comment>
<evidence type="ECO:0000256" key="7">
    <source>
        <dbReference type="RuleBase" id="RU362114"/>
    </source>
</evidence>
<evidence type="ECO:0000256" key="3">
    <source>
        <dbReference type="ARBA" id="ARBA00022679"/>
    </source>
</evidence>
<name>A0AAJ7SM16_PETMA</name>
<accession>A0AAJ7SM16</accession>
<dbReference type="GO" id="GO:0060335">
    <property type="term" value="P:positive regulation of type II interferon-mediated signaling pathway"/>
    <property type="evidence" value="ECO:0007669"/>
    <property type="project" value="TreeGrafter"/>
</dbReference>
<dbReference type="GO" id="GO:0005634">
    <property type="term" value="C:nucleus"/>
    <property type="evidence" value="ECO:0007669"/>
    <property type="project" value="UniProtKB-SubCell"/>
</dbReference>
<evidence type="ECO:0000256" key="4">
    <source>
        <dbReference type="ARBA" id="ARBA00023027"/>
    </source>
</evidence>
<dbReference type="Pfam" id="PF00644">
    <property type="entry name" value="PARP"/>
    <property type="match status" value="1"/>
</dbReference>
<dbReference type="AlphaFoldDB" id="A0AAJ7SM16"/>
<dbReference type="PANTHER" id="PTHR14453">
    <property type="entry name" value="PARP/ZINC FINGER CCCH TYPE DOMAIN CONTAINING PROTEIN"/>
    <property type="match status" value="1"/>
</dbReference>
<feature type="domain" description="PARP catalytic" evidence="9">
    <location>
        <begin position="312"/>
        <end position="505"/>
    </location>
</feature>
<keyword evidence="4 7" id="KW-0520">NAD</keyword>
<dbReference type="GO" id="GO:0003950">
    <property type="term" value="F:NAD+ poly-ADP-ribosyltransferase activity"/>
    <property type="evidence" value="ECO:0007669"/>
    <property type="project" value="UniProtKB-UniRule"/>
</dbReference>
<evidence type="ECO:0000256" key="8">
    <source>
        <dbReference type="SAM" id="MobiDB-lite"/>
    </source>
</evidence>
<dbReference type="GO" id="GO:0005737">
    <property type="term" value="C:cytoplasm"/>
    <property type="evidence" value="ECO:0007669"/>
    <property type="project" value="TreeGrafter"/>
</dbReference>
<organism evidence="10 11">
    <name type="scientific">Petromyzon marinus</name>
    <name type="common">Sea lamprey</name>
    <dbReference type="NCBI Taxonomy" id="7757"/>
    <lineage>
        <taxon>Eukaryota</taxon>
        <taxon>Metazoa</taxon>
        <taxon>Chordata</taxon>
        <taxon>Craniata</taxon>
        <taxon>Vertebrata</taxon>
        <taxon>Cyclostomata</taxon>
        <taxon>Hyperoartia</taxon>
        <taxon>Petromyzontiformes</taxon>
        <taxon>Petromyzontidae</taxon>
        <taxon>Petromyzon</taxon>
    </lineage>
</organism>
<dbReference type="PANTHER" id="PTHR14453:SF70">
    <property type="entry name" value="PROTEIN MONO-ADP-RIBOSYLTRANSFERASE PARP9"/>
    <property type="match status" value="1"/>
</dbReference>
<gene>
    <name evidence="11" type="primary">LOC116938600</name>
</gene>
<dbReference type="PROSITE" id="PS51059">
    <property type="entry name" value="PARP_CATALYTIC"/>
    <property type="match status" value="1"/>
</dbReference>
<protein>
    <recommendedName>
        <fullName evidence="7">Poly [ADP-ribose] polymerase</fullName>
        <shortName evidence="7">PARP</shortName>
        <ecNumber evidence="7">2.4.2.-</ecNumber>
    </recommendedName>
</protein>
<dbReference type="Gene3D" id="3.90.228.10">
    <property type="match status" value="1"/>
</dbReference>
<dbReference type="InterPro" id="IPR052056">
    <property type="entry name" value="Mono-ARTD/PARP"/>
</dbReference>
<dbReference type="RefSeq" id="XP_032801822.1">
    <property type="nucleotide sequence ID" value="XM_032945931.1"/>
</dbReference>
<evidence type="ECO:0000313" key="11">
    <source>
        <dbReference type="RefSeq" id="XP_032801822.1"/>
    </source>
</evidence>
<evidence type="ECO:0000313" key="10">
    <source>
        <dbReference type="Proteomes" id="UP001318040"/>
    </source>
</evidence>
<dbReference type="KEGG" id="pmrn:116938600"/>
<sequence length="505" mass="53326">MVAATMIESVIVHFKNYPNSCLKNVRFVLYPKDYETIKEFQNNFTMEKDNIENMHGNKSSLLTTLGAEKKIGSSPVTVIQMAGNASDVAQAKVKLENLLGKTGESNIQFATPGTIVIQPVIQASATAIQQPPHSGGATGGMPSPIGAFGTSQAPFSSGGATGGMFSPNGEHSGNHEPSSFGGAIGGMPSPIGAFRTSQVPFSSGGATGGILSPNSEHSRNHEPSSFGGAIGGMPSPIGAFRTSQAPFSFGGATSGMPSPIGEHSGNYEPSSFGGATGGMPSPIGEHSGNHEPSSFGGARGATSSSRGQGFMGYDEEIAEEVKALSLNPKDNRVLEHALKHSTLNITSISQVVPLDNKDLENKFEDRLAWISQRHGNPVKCRILFQGINENDSKSVEKNGFMRARPGIDGHRYGRGIYFYTDVHAALTHGADGSARKAEVVVVARVMTGKHCLGQQGMLVPPPIQQADPTHLHDSTVDNLRNPQVFVVFNPHQAYPMFCVTLKDNA</sequence>
<reference evidence="11" key="1">
    <citation type="submission" date="2025-08" db="UniProtKB">
        <authorList>
            <consortium name="RefSeq"/>
        </authorList>
    </citation>
    <scope>IDENTIFICATION</scope>
    <source>
        <tissue evidence="11">Sperm</tissue>
    </source>
</reference>
<dbReference type="GO" id="GO:0044389">
    <property type="term" value="F:ubiquitin-like protein ligase binding"/>
    <property type="evidence" value="ECO:0007669"/>
    <property type="project" value="TreeGrafter"/>
</dbReference>
<keyword evidence="5" id="KW-0539">Nucleus</keyword>
<dbReference type="Proteomes" id="UP001318040">
    <property type="component" value="Chromosome 4"/>
</dbReference>
<evidence type="ECO:0000256" key="2">
    <source>
        <dbReference type="ARBA" id="ARBA00022676"/>
    </source>
</evidence>
<dbReference type="InterPro" id="IPR012317">
    <property type="entry name" value="Poly(ADP-ribose)pol_cat_dom"/>
</dbReference>